<dbReference type="Gene3D" id="3.30.230.10">
    <property type="match status" value="1"/>
</dbReference>
<proteinExistence type="predicted"/>
<dbReference type="InterPro" id="IPR000640">
    <property type="entry name" value="EFG_V-like"/>
</dbReference>
<dbReference type="InterPro" id="IPR000795">
    <property type="entry name" value="T_Tr_GTP-bd_dom"/>
</dbReference>
<dbReference type="NCBIfam" id="NF009379">
    <property type="entry name" value="PRK12740.1-3"/>
    <property type="match status" value="1"/>
</dbReference>
<evidence type="ECO:0000313" key="5">
    <source>
        <dbReference type="Proteomes" id="UP000727962"/>
    </source>
</evidence>
<dbReference type="Pfam" id="PF03764">
    <property type="entry name" value="EFG_IV"/>
    <property type="match status" value="1"/>
</dbReference>
<dbReference type="SUPFAM" id="SSF54980">
    <property type="entry name" value="EF-G C-terminal domain-like"/>
    <property type="match status" value="2"/>
</dbReference>
<dbReference type="AlphaFoldDB" id="A0A931PTQ6"/>
<reference evidence="4" key="1">
    <citation type="submission" date="2020-07" db="EMBL/GenBank/DDBJ databases">
        <title>Huge and variable diversity of episymbiotic CPR bacteria and DPANN archaea in groundwater ecosystems.</title>
        <authorList>
            <person name="He C.Y."/>
            <person name="Keren R."/>
            <person name="Whittaker M."/>
            <person name="Farag I.F."/>
            <person name="Doudna J."/>
            <person name="Cate J.H.D."/>
            <person name="Banfield J.F."/>
        </authorList>
    </citation>
    <scope>NUCLEOTIDE SEQUENCE</scope>
    <source>
        <strain evidence="4">NC_groundwater_17_Pr7_B-0.1um_64_12</strain>
    </source>
</reference>
<evidence type="ECO:0000256" key="1">
    <source>
        <dbReference type="ARBA" id="ARBA00022741"/>
    </source>
</evidence>
<dbReference type="SUPFAM" id="SSF54211">
    <property type="entry name" value="Ribosomal protein S5 domain 2-like"/>
    <property type="match status" value="1"/>
</dbReference>
<sequence>MKQYAADKIRNVAVVGHGGSGKSMLVEHMLYTAGATERVGSIEAGTTQSDFDPLEIRRKISLNMTVLPLEWHGFKINLIDVPGYPDFIGDLYAVAPVVESMILVTEAKADLDVGFELAWDIAERYNLAKCIFVNKLERDNADYPGLLTTLTQRYGNKVVGVQIPIGHQAAFSGVLDLLNMKVYKGKDRGAEIEDVPTGYQTEADVLREKMMDAAAEGDDELMMKYLDGKALTEDEIEHGLLVGVERGRVVPILLGSAASGIGVATLLDRIVHEMPSPADVPKTFGDKTLAPKEDGPLAAFCFRSTADPYVGKINFMRVYSGSLKADQHVFNVTRDREERLHNLFMPHGKGQEPTTAVSAGDICAIAKLTDTHTGDTLTTTKDKIVIPPTEFPEPIYRVAVVPNTKADEDKLGTAIQRLLEEDPTFRHSRDATAHQEILEGMGDIHIETIIEKLKAKFGVNVSTQDARVPYRETVKSAAKAQGRHKRQTGGKGQFGDCWIELEPLGRGTGFVFDNKVVGGSIPRNFIPAVEKGIREAMDHGLVAGYPVVDIRATVYDGSYHDVDSNEQAFKMAGAIALRAAAEKAGTVILEPMLNVEVEVPDECVGDVVGDLNGRRGRLQGMDPSAPGKTSIRATVPMATMMRYALDLRSITKGRGWFRQTVSHYDELPHLEQQAQSCRSPHGTGRAYDNALQEAYLYRTPRMVSPREG</sequence>
<dbReference type="InterPro" id="IPR027417">
    <property type="entry name" value="P-loop_NTPase"/>
</dbReference>
<dbReference type="Proteomes" id="UP000727962">
    <property type="component" value="Unassembled WGS sequence"/>
</dbReference>
<dbReference type="GO" id="GO:0003924">
    <property type="term" value="F:GTPase activity"/>
    <property type="evidence" value="ECO:0007669"/>
    <property type="project" value="InterPro"/>
</dbReference>
<evidence type="ECO:0000256" key="2">
    <source>
        <dbReference type="ARBA" id="ARBA00023134"/>
    </source>
</evidence>
<dbReference type="CDD" id="cd03713">
    <property type="entry name" value="EFG_mtEFG_C"/>
    <property type="match status" value="1"/>
</dbReference>
<dbReference type="Gene3D" id="3.30.70.870">
    <property type="entry name" value="Elongation Factor G (Translational Gtpase), domain 3"/>
    <property type="match status" value="1"/>
</dbReference>
<accession>A0A931PTQ6</accession>
<dbReference type="InterPro" id="IPR035649">
    <property type="entry name" value="EFG_V"/>
</dbReference>
<name>A0A931PTQ6_FIMGI</name>
<dbReference type="FunFam" id="3.30.230.10:FF:000003">
    <property type="entry name" value="Elongation factor G"/>
    <property type="match status" value="1"/>
</dbReference>
<dbReference type="InterPro" id="IPR053905">
    <property type="entry name" value="EF-G-like_DII"/>
</dbReference>
<comment type="caution">
    <text evidence="4">The sequence shown here is derived from an EMBL/GenBank/DDBJ whole genome shotgun (WGS) entry which is preliminary data.</text>
</comment>
<dbReference type="InterPro" id="IPR020568">
    <property type="entry name" value="Ribosomal_Su5_D2-typ_SF"/>
</dbReference>
<evidence type="ECO:0000259" key="3">
    <source>
        <dbReference type="PROSITE" id="PS51722"/>
    </source>
</evidence>
<dbReference type="PANTHER" id="PTHR43261:SF6">
    <property type="entry name" value="ELONGATION FACTOR G-LIKE PROTEIN"/>
    <property type="match status" value="1"/>
</dbReference>
<dbReference type="GO" id="GO:0005525">
    <property type="term" value="F:GTP binding"/>
    <property type="evidence" value="ECO:0007669"/>
    <property type="project" value="UniProtKB-KW"/>
</dbReference>
<dbReference type="Pfam" id="PF22042">
    <property type="entry name" value="EF-G_D2"/>
    <property type="match status" value="1"/>
</dbReference>
<dbReference type="Pfam" id="PF00009">
    <property type="entry name" value="GTP_EFTU"/>
    <property type="match status" value="1"/>
</dbReference>
<dbReference type="InterPro" id="IPR041095">
    <property type="entry name" value="EFG_II"/>
</dbReference>
<dbReference type="CDD" id="cd01434">
    <property type="entry name" value="EFG_mtEFG1_IV"/>
    <property type="match status" value="1"/>
</dbReference>
<organism evidence="4 5">
    <name type="scientific">Fimbriimonas ginsengisoli</name>
    <dbReference type="NCBI Taxonomy" id="1005039"/>
    <lineage>
        <taxon>Bacteria</taxon>
        <taxon>Bacillati</taxon>
        <taxon>Armatimonadota</taxon>
        <taxon>Fimbriimonadia</taxon>
        <taxon>Fimbriimonadales</taxon>
        <taxon>Fimbriimonadaceae</taxon>
        <taxon>Fimbriimonas</taxon>
    </lineage>
</organism>
<keyword evidence="1" id="KW-0547">Nucleotide-binding</keyword>
<dbReference type="InterPro" id="IPR035647">
    <property type="entry name" value="EFG_III/V"/>
</dbReference>
<dbReference type="InterPro" id="IPR009022">
    <property type="entry name" value="EFG_III"/>
</dbReference>
<dbReference type="InterPro" id="IPR047872">
    <property type="entry name" value="EFG_IV"/>
</dbReference>
<dbReference type="SMART" id="SM00889">
    <property type="entry name" value="EFG_IV"/>
    <property type="match status" value="1"/>
</dbReference>
<keyword evidence="4" id="KW-0251">Elongation factor</keyword>
<gene>
    <name evidence="4" type="ORF">HYR64_05850</name>
</gene>
<dbReference type="FunFam" id="3.30.70.240:FF:000001">
    <property type="entry name" value="Elongation factor G"/>
    <property type="match status" value="1"/>
</dbReference>
<dbReference type="NCBIfam" id="NF009891">
    <property type="entry name" value="PRK13351.1-1"/>
    <property type="match status" value="1"/>
</dbReference>
<keyword evidence="4" id="KW-0648">Protein biosynthesis</keyword>
<dbReference type="InterPro" id="IPR005517">
    <property type="entry name" value="Transl_elong_EFG/EF2_IV"/>
</dbReference>
<dbReference type="InterPro" id="IPR009000">
    <property type="entry name" value="Transl_B-barrel_sf"/>
</dbReference>
<dbReference type="GO" id="GO:0003746">
    <property type="term" value="F:translation elongation factor activity"/>
    <property type="evidence" value="ECO:0007669"/>
    <property type="project" value="UniProtKB-KW"/>
</dbReference>
<dbReference type="SUPFAM" id="SSF52540">
    <property type="entry name" value="P-loop containing nucleoside triphosphate hydrolases"/>
    <property type="match status" value="1"/>
</dbReference>
<dbReference type="Pfam" id="PF14492">
    <property type="entry name" value="EFG_III"/>
    <property type="match status" value="1"/>
</dbReference>
<dbReference type="Pfam" id="PF00679">
    <property type="entry name" value="EFG_C"/>
    <property type="match status" value="1"/>
</dbReference>
<dbReference type="NCBIfam" id="NF009381">
    <property type="entry name" value="PRK12740.1-5"/>
    <property type="match status" value="1"/>
</dbReference>
<protein>
    <submittedName>
        <fullName evidence="4">Elongation factor G</fullName>
    </submittedName>
</protein>
<dbReference type="CDD" id="cd16262">
    <property type="entry name" value="EFG_III"/>
    <property type="match status" value="1"/>
</dbReference>
<dbReference type="CDD" id="cd04170">
    <property type="entry name" value="EF-G_bact"/>
    <property type="match status" value="1"/>
</dbReference>
<dbReference type="PANTHER" id="PTHR43261">
    <property type="entry name" value="TRANSLATION ELONGATION FACTOR G-RELATED"/>
    <property type="match status" value="1"/>
</dbReference>
<dbReference type="Gene3D" id="3.30.70.240">
    <property type="match status" value="1"/>
</dbReference>
<dbReference type="PROSITE" id="PS51722">
    <property type="entry name" value="G_TR_2"/>
    <property type="match status" value="1"/>
</dbReference>
<keyword evidence="2" id="KW-0342">GTP-binding</keyword>
<evidence type="ECO:0000313" key="4">
    <source>
        <dbReference type="EMBL" id="MBI1756614.1"/>
    </source>
</evidence>
<dbReference type="SUPFAM" id="SSF50447">
    <property type="entry name" value="Translation proteins"/>
    <property type="match status" value="1"/>
</dbReference>
<dbReference type="EMBL" id="JACOSL010000037">
    <property type="protein sequence ID" value="MBI1756614.1"/>
    <property type="molecule type" value="Genomic_DNA"/>
</dbReference>
<dbReference type="GO" id="GO:0032790">
    <property type="term" value="P:ribosome disassembly"/>
    <property type="evidence" value="ECO:0007669"/>
    <property type="project" value="TreeGrafter"/>
</dbReference>
<dbReference type="InterPro" id="IPR014721">
    <property type="entry name" value="Ribsml_uS5_D2-typ_fold_subgr"/>
</dbReference>
<feature type="domain" description="Tr-type G" evidence="3">
    <location>
        <begin position="7"/>
        <end position="278"/>
    </location>
</feature>
<dbReference type="SMART" id="SM00838">
    <property type="entry name" value="EFG_C"/>
    <property type="match status" value="1"/>
</dbReference>
<dbReference type="Gene3D" id="2.40.30.10">
    <property type="entry name" value="Translation factors"/>
    <property type="match status" value="1"/>
</dbReference>
<dbReference type="Gene3D" id="3.40.50.300">
    <property type="entry name" value="P-loop containing nucleotide triphosphate hydrolases"/>
    <property type="match status" value="1"/>
</dbReference>